<dbReference type="GO" id="GO:0004725">
    <property type="term" value="F:protein tyrosine phosphatase activity"/>
    <property type="evidence" value="ECO:0007669"/>
    <property type="project" value="UniProtKB-UniRule"/>
</dbReference>
<reference evidence="6 7" key="1">
    <citation type="submission" date="2023-02" db="EMBL/GenBank/DDBJ databases">
        <title>Complete genome sequence of Priestia aryabhattai G5MAi6, a methanol-tolerant strain isolated from tap water in Hong Kong.</title>
        <authorList>
            <person name="Leung K.M."/>
            <person name="Lai G.K.K."/>
            <person name="Griffin S.D.J."/>
        </authorList>
    </citation>
    <scope>NUCLEOTIDE SEQUENCE [LARGE SCALE GENOMIC DNA]</scope>
    <source>
        <strain evidence="6 7">G5MAi6</strain>
    </source>
</reference>
<dbReference type="PIRSF" id="PIRSF016557">
    <property type="entry name" value="Caps_synth_CpsB"/>
    <property type="match status" value="1"/>
</dbReference>
<evidence type="ECO:0000313" key="7">
    <source>
        <dbReference type="Proteomes" id="UP001220217"/>
    </source>
</evidence>
<accession>A0ABD7WZE3</accession>
<dbReference type="InterPro" id="IPR016667">
    <property type="entry name" value="Caps_polysacc_synth_CpsB/CapC"/>
</dbReference>
<name>A0ABD7WZE3_PRIAR</name>
<protein>
    <recommendedName>
        <fullName evidence="5">Tyrosine-protein phosphatase</fullName>
        <ecNumber evidence="5">3.1.3.48</ecNumber>
    </recommendedName>
</protein>
<dbReference type="PANTHER" id="PTHR39181:SF1">
    <property type="entry name" value="TYROSINE-PROTEIN PHOSPHATASE YWQE"/>
    <property type="match status" value="1"/>
</dbReference>
<dbReference type="RefSeq" id="WP_275036970.1">
    <property type="nucleotide sequence ID" value="NZ_CP118718.1"/>
</dbReference>
<dbReference type="EMBL" id="CP118718">
    <property type="protein sequence ID" value="WEA45482.1"/>
    <property type="molecule type" value="Genomic_DNA"/>
</dbReference>
<keyword evidence="3 5" id="KW-0904">Protein phosphatase</keyword>
<comment type="similarity">
    <text evidence="1 5">Belongs to the metallo-dependent hydrolases superfamily. CpsB/CapC family.</text>
</comment>
<comment type="catalytic activity">
    <reaction evidence="4 5">
        <text>O-phospho-L-tyrosyl-[protein] + H2O = L-tyrosyl-[protein] + phosphate</text>
        <dbReference type="Rhea" id="RHEA:10684"/>
        <dbReference type="Rhea" id="RHEA-COMP:10136"/>
        <dbReference type="Rhea" id="RHEA-COMP:20101"/>
        <dbReference type="ChEBI" id="CHEBI:15377"/>
        <dbReference type="ChEBI" id="CHEBI:43474"/>
        <dbReference type="ChEBI" id="CHEBI:46858"/>
        <dbReference type="ChEBI" id="CHEBI:61978"/>
        <dbReference type="EC" id="3.1.3.48"/>
    </reaction>
</comment>
<gene>
    <name evidence="6" type="ORF">PWO00_05785</name>
</gene>
<dbReference type="Gene3D" id="3.20.20.140">
    <property type="entry name" value="Metal-dependent hydrolases"/>
    <property type="match status" value="1"/>
</dbReference>
<evidence type="ECO:0000256" key="1">
    <source>
        <dbReference type="ARBA" id="ARBA00005750"/>
    </source>
</evidence>
<evidence type="ECO:0000256" key="3">
    <source>
        <dbReference type="ARBA" id="ARBA00022912"/>
    </source>
</evidence>
<evidence type="ECO:0000256" key="2">
    <source>
        <dbReference type="ARBA" id="ARBA00022801"/>
    </source>
</evidence>
<dbReference type="GO" id="GO:0030145">
    <property type="term" value="F:manganese ion binding"/>
    <property type="evidence" value="ECO:0007669"/>
    <property type="project" value="UniProtKB-UniRule"/>
</dbReference>
<dbReference type="AlphaFoldDB" id="A0ABD7WZE3"/>
<organism evidence="6 7">
    <name type="scientific">Priestia aryabhattai</name>
    <name type="common">Bacillus aryabhattai</name>
    <dbReference type="NCBI Taxonomy" id="412384"/>
    <lineage>
        <taxon>Bacteria</taxon>
        <taxon>Bacillati</taxon>
        <taxon>Bacillota</taxon>
        <taxon>Bacilli</taxon>
        <taxon>Bacillales</taxon>
        <taxon>Bacillaceae</taxon>
        <taxon>Priestia</taxon>
    </lineage>
</organism>
<dbReference type="PANTHER" id="PTHR39181">
    <property type="entry name" value="TYROSINE-PROTEIN PHOSPHATASE YWQE"/>
    <property type="match status" value="1"/>
</dbReference>
<proteinExistence type="inferred from homology"/>
<dbReference type="Proteomes" id="UP001220217">
    <property type="component" value="Chromosome"/>
</dbReference>
<keyword evidence="2 5" id="KW-0378">Hydrolase</keyword>
<evidence type="ECO:0000313" key="6">
    <source>
        <dbReference type="EMBL" id="WEA45482.1"/>
    </source>
</evidence>
<dbReference type="Pfam" id="PF19567">
    <property type="entry name" value="CpsB_CapC"/>
    <property type="match status" value="1"/>
</dbReference>
<evidence type="ECO:0000256" key="4">
    <source>
        <dbReference type="ARBA" id="ARBA00051722"/>
    </source>
</evidence>
<evidence type="ECO:0000256" key="5">
    <source>
        <dbReference type="PIRNR" id="PIRNR016557"/>
    </source>
</evidence>
<sequence length="253" mass="27796">MIDLYTNILPNVGKGPRDKTAFLAMAKSLVNQGVTAAVAAPLYESEGADSSSILMHIAAANESLQHSFIPLTILPGQKATIHHQLVQAYEQNAVVTINQITKYMLLQLSSEYTISSAEQIFYQLQLKGIVPIISEPERNALFLDKPDELYELVKKGAIVQLSAGSLTGQNGRKEKKAALSFINNGLAHVIASGVCGDTYKQYALPKAYDILSKQFGTQTLYKFMENADYVVEGRAIFKEQPERIKKGKILGIF</sequence>
<dbReference type="EC" id="3.1.3.48" evidence="5"/>